<dbReference type="GO" id="GO:0046654">
    <property type="term" value="P:tetrahydrofolate biosynthetic process"/>
    <property type="evidence" value="ECO:0007669"/>
    <property type="project" value="UniProtKB-UniPathway"/>
</dbReference>
<gene>
    <name evidence="11" type="ORF">COV10_04725</name>
</gene>
<reference evidence="11 12" key="1">
    <citation type="submission" date="2017-09" db="EMBL/GenBank/DDBJ databases">
        <title>Depth-based differentiation of microbial function through sediment-hosted aquifers and enrichment of novel symbionts in the deep terrestrial subsurface.</title>
        <authorList>
            <person name="Probst A.J."/>
            <person name="Ladd B."/>
            <person name="Jarett J.K."/>
            <person name="Geller-Mcgrath D.E."/>
            <person name="Sieber C.M."/>
            <person name="Emerson J.B."/>
            <person name="Anantharaman K."/>
            <person name="Thomas B.C."/>
            <person name="Malmstrom R."/>
            <person name="Stieglmeier M."/>
            <person name="Klingl A."/>
            <person name="Woyke T."/>
            <person name="Ryan C.M."/>
            <person name="Banfield J.F."/>
        </authorList>
    </citation>
    <scope>NUCLEOTIDE SEQUENCE [LARGE SCALE GENOMIC DNA]</scope>
    <source>
        <strain evidence="11">CG10_big_fil_rev_8_21_14_0_10_51_16</strain>
    </source>
</reference>
<proteinExistence type="inferred from homology"/>
<dbReference type="InterPro" id="IPR017925">
    <property type="entry name" value="DHFR_CS"/>
</dbReference>
<comment type="caution">
    <text evidence="11">The sequence shown here is derived from an EMBL/GenBank/DDBJ whole genome shotgun (WGS) entry which is preliminary data.</text>
</comment>
<dbReference type="Pfam" id="PF00186">
    <property type="entry name" value="DHFR_1"/>
    <property type="match status" value="1"/>
</dbReference>
<evidence type="ECO:0000256" key="7">
    <source>
        <dbReference type="ARBA" id="ARBA00025067"/>
    </source>
</evidence>
<evidence type="ECO:0000259" key="10">
    <source>
        <dbReference type="PROSITE" id="PS51330"/>
    </source>
</evidence>
<evidence type="ECO:0000256" key="8">
    <source>
        <dbReference type="PIRNR" id="PIRNR000194"/>
    </source>
</evidence>
<sequence length="186" mass="20927">MPVFSLHCHSLKPWYSSAMLLSLIVAYDKNRVIGHGGSLPWDIPADMKYFREKTRGKPVIMGRKTHESIGRALPKRLNIVVTRQVDYRPTNGCEVATSLAFALARAEVWAKEQGTGEIMVIGGGELYRQALPLATRVYATEIEAEFPGDATFPALEPSEWRVITNEYLQDKETADIPIAFKTYERI</sequence>
<dbReference type="GO" id="GO:0046452">
    <property type="term" value="P:dihydrofolate metabolic process"/>
    <property type="evidence" value="ECO:0007669"/>
    <property type="project" value="TreeGrafter"/>
</dbReference>
<dbReference type="GO" id="GO:0070401">
    <property type="term" value="F:NADP+ binding"/>
    <property type="evidence" value="ECO:0007669"/>
    <property type="project" value="UniProtKB-ARBA"/>
</dbReference>
<organism evidence="11 12">
    <name type="scientific">Candidatus Vogelbacteria bacterium CG10_big_fil_rev_8_21_14_0_10_51_16</name>
    <dbReference type="NCBI Taxonomy" id="1975045"/>
    <lineage>
        <taxon>Bacteria</taxon>
        <taxon>Candidatus Vogeliibacteriota</taxon>
    </lineage>
</organism>
<evidence type="ECO:0000313" key="12">
    <source>
        <dbReference type="Proteomes" id="UP000228767"/>
    </source>
</evidence>
<dbReference type="PROSITE" id="PS51330">
    <property type="entry name" value="DHFR_2"/>
    <property type="match status" value="1"/>
</dbReference>
<dbReference type="SUPFAM" id="SSF53597">
    <property type="entry name" value="Dihydrofolate reductase-like"/>
    <property type="match status" value="1"/>
</dbReference>
<dbReference type="CDD" id="cd00209">
    <property type="entry name" value="DHFR"/>
    <property type="match status" value="1"/>
</dbReference>
<comment type="similarity">
    <text evidence="2 8 9">Belongs to the dihydrofolate reductase family.</text>
</comment>
<feature type="domain" description="DHFR" evidence="10">
    <location>
        <begin position="20"/>
        <end position="185"/>
    </location>
</feature>
<dbReference type="PIRSF" id="PIRSF000194">
    <property type="entry name" value="DHFR"/>
    <property type="match status" value="1"/>
</dbReference>
<evidence type="ECO:0000313" key="11">
    <source>
        <dbReference type="EMBL" id="PIR44414.1"/>
    </source>
</evidence>
<keyword evidence="4 8" id="KW-0554">One-carbon metabolism</keyword>
<comment type="pathway">
    <text evidence="1 8">Cofactor biosynthesis; tetrahydrofolate biosynthesis; 5,6,7,8-tetrahydrofolate from 7,8-dihydrofolate: step 1/1.</text>
</comment>
<dbReference type="PROSITE" id="PS00075">
    <property type="entry name" value="DHFR_1"/>
    <property type="match status" value="1"/>
</dbReference>
<dbReference type="Proteomes" id="UP000228767">
    <property type="component" value="Unassembled WGS sequence"/>
</dbReference>
<dbReference type="AlphaFoldDB" id="A0A2H0REH2"/>
<dbReference type="InterPro" id="IPR024072">
    <property type="entry name" value="DHFR-like_dom_sf"/>
</dbReference>
<accession>A0A2H0REH2</accession>
<dbReference type="Gene3D" id="3.40.430.10">
    <property type="entry name" value="Dihydrofolate Reductase, subunit A"/>
    <property type="match status" value="1"/>
</dbReference>
<keyword evidence="5 8" id="KW-0521">NADP</keyword>
<dbReference type="InterPro" id="IPR012259">
    <property type="entry name" value="DHFR"/>
</dbReference>
<evidence type="ECO:0000256" key="5">
    <source>
        <dbReference type="ARBA" id="ARBA00022857"/>
    </source>
</evidence>
<dbReference type="FunFam" id="3.40.430.10:FF:000001">
    <property type="entry name" value="Dihydrofolate reductase"/>
    <property type="match status" value="1"/>
</dbReference>
<dbReference type="UniPathway" id="UPA00077">
    <property type="reaction ID" value="UER00158"/>
</dbReference>
<dbReference type="GO" id="GO:0005829">
    <property type="term" value="C:cytosol"/>
    <property type="evidence" value="ECO:0007669"/>
    <property type="project" value="TreeGrafter"/>
</dbReference>
<evidence type="ECO:0000256" key="6">
    <source>
        <dbReference type="ARBA" id="ARBA00023002"/>
    </source>
</evidence>
<dbReference type="GO" id="GO:0006730">
    <property type="term" value="P:one-carbon metabolic process"/>
    <property type="evidence" value="ECO:0007669"/>
    <property type="project" value="UniProtKB-KW"/>
</dbReference>
<evidence type="ECO:0000256" key="3">
    <source>
        <dbReference type="ARBA" id="ARBA00012856"/>
    </source>
</evidence>
<name>A0A2H0REH2_9BACT</name>
<dbReference type="EC" id="1.5.1.3" evidence="3 8"/>
<dbReference type="PRINTS" id="PR00070">
    <property type="entry name" value="DHFR"/>
</dbReference>
<dbReference type="PANTHER" id="PTHR48069:SF3">
    <property type="entry name" value="DIHYDROFOLATE REDUCTASE"/>
    <property type="match status" value="1"/>
</dbReference>
<dbReference type="PANTHER" id="PTHR48069">
    <property type="entry name" value="DIHYDROFOLATE REDUCTASE"/>
    <property type="match status" value="1"/>
</dbReference>
<evidence type="ECO:0000256" key="2">
    <source>
        <dbReference type="ARBA" id="ARBA00009539"/>
    </source>
</evidence>
<dbReference type="GO" id="GO:0046655">
    <property type="term" value="P:folic acid metabolic process"/>
    <property type="evidence" value="ECO:0007669"/>
    <property type="project" value="TreeGrafter"/>
</dbReference>
<comment type="function">
    <text evidence="7 8">Key enzyme in folate metabolism. Catalyzes an essential reaction for de novo glycine and purine synthesis, and for DNA precursor synthesis.</text>
</comment>
<keyword evidence="6 8" id="KW-0560">Oxidoreductase</keyword>
<comment type="catalytic activity">
    <reaction evidence="8">
        <text>(6S)-5,6,7,8-tetrahydrofolate + NADP(+) = 7,8-dihydrofolate + NADPH + H(+)</text>
        <dbReference type="Rhea" id="RHEA:15009"/>
        <dbReference type="ChEBI" id="CHEBI:15378"/>
        <dbReference type="ChEBI" id="CHEBI:57451"/>
        <dbReference type="ChEBI" id="CHEBI:57453"/>
        <dbReference type="ChEBI" id="CHEBI:57783"/>
        <dbReference type="ChEBI" id="CHEBI:58349"/>
        <dbReference type="EC" id="1.5.1.3"/>
    </reaction>
</comment>
<evidence type="ECO:0000256" key="4">
    <source>
        <dbReference type="ARBA" id="ARBA00022563"/>
    </source>
</evidence>
<evidence type="ECO:0000256" key="1">
    <source>
        <dbReference type="ARBA" id="ARBA00004903"/>
    </source>
</evidence>
<protein>
    <recommendedName>
        <fullName evidence="3 8">Dihydrofolate reductase</fullName>
        <ecNumber evidence="3 8">1.5.1.3</ecNumber>
    </recommendedName>
</protein>
<dbReference type="GO" id="GO:0004146">
    <property type="term" value="F:dihydrofolate reductase activity"/>
    <property type="evidence" value="ECO:0007669"/>
    <property type="project" value="UniProtKB-EC"/>
</dbReference>
<dbReference type="EMBL" id="PCYI01000030">
    <property type="protein sequence ID" value="PIR44414.1"/>
    <property type="molecule type" value="Genomic_DNA"/>
</dbReference>
<evidence type="ECO:0000256" key="9">
    <source>
        <dbReference type="RuleBase" id="RU004474"/>
    </source>
</evidence>
<dbReference type="InterPro" id="IPR001796">
    <property type="entry name" value="DHFR_dom"/>
</dbReference>